<feature type="region of interest" description="Disordered" evidence="1">
    <location>
        <begin position="470"/>
        <end position="500"/>
    </location>
</feature>
<evidence type="ECO:0000313" key="2">
    <source>
        <dbReference type="Proteomes" id="UP000504606"/>
    </source>
</evidence>
<feature type="compositionally biased region" description="Low complexity" evidence="1">
    <location>
        <begin position="107"/>
        <end position="116"/>
    </location>
</feature>
<keyword evidence="2" id="KW-1185">Reference proteome</keyword>
<dbReference type="RefSeq" id="XP_052125421.1">
    <property type="nucleotide sequence ID" value="XM_052269461.1"/>
</dbReference>
<dbReference type="GeneID" id="113214115"/>
<accession>A0A9C6U528</accession>
<feature type="region of interest" description="Disordered" evidence="1">
    <location>
        <begin position="342"/>
        <end position="368"/>
    </location>
</feature>
<feature type="region of interest" description="Disordered" evidence="1">
    <location>
        <begin position="281"/>
        <end position="314"/>
    </location>
</feature>
<protein>
    <submittedName>
        <fullName evidence="3">Uncharacterized protein LOC113214115 isoform X1</fullName>
    </submittedName>
</protein>
<feature type="compositionally biased region" description="Polar residues" evidence="1">
    <location>
        <begin position="299"/>
        <end position="312"/>
    </location>
</feature>
<dbReference type="Proteomes" id="UP000504606">
    <property type="component" value="Unplaced"/>
</dbReference>
<organism evidence="2 3">
    <name type="scientific">Frankliniella occidentalis</name>
    <name type="common">Western flower thrips</name>
    <name type="synonym">Euthrips occidentalis</name>
    <dbReference type="NCBI Taxonomy" id="133901"/>
    <lineage>
        <taxon>Eukaryota</taxon>
        <taxon>Metazoa</taxon>
        <taxon>Ecdysozoa</taxon>
        <taxon>Arthropoda</taxon>
        <taxon>Hexapoda</taxon>
        <taxon>Insecta</taxon>
        <taxon>Pterygota</taxon>
        <taxon>Neoptera</taxon>
        <taxon>Paraneoptera</taxon>
        <taxon>Thysanoptera</taxon>
        <taxon>Terebrantia</taxon>
        <taxon>Thripoidea</taxon>
        <taxon>Thripidae</taxon>
        <taxon>Frankliniella</taxon>
    </lineage>
</organism>
<name>A0A9C6U528_FRAOC</name>
<reference evidence="3" key="1">
    <citation type="submission" date="2025-08" db="UniProtKB">
        <authorList>
            <consortium name="RefSeq"/>
        </authorList>
    </citation>
    <scope>IDENTIFICATION</scope>
    <source>
        <tissue evidence="3">Whole organism</tissue>
    </source>
</reference>
<evidence type="ECO:0000256" key="1">
    <source>
        <dbReference type="SAM" id="MobiDB-lite"/>
    </source>
</evidence>
<dbReference type="AlphaFoldDB" id="A0A9C6U528"/>
<feature type="region of interest" description="Disordered" evidence="1">
    <location>
        <begin position="79"/>
        <end position="119"/>
    </location>
</feature>
<evidence type="ECO:0000313" key="3">
    <source>
        <dbReference type="RefSeq" id="XP_052125421.1"/>
    </source>
</evidence>
<gene>
    <name evidence="3" type="primary">LOC113214115</name>
</gene>
<dbReference type="OrthoDB" id="442860at2759"/>
<proteinExistence type="predicted"/>
<sequence>MDKPRPCGCKGKRTCLSCEGEYGLQHDDISDIQDRVSWVNTCVPPFPSRRQSYQSCHDKSPEERISYCTGPLETRAEFDFSDDSYSENNSDSRNNSLCGRADTASYRSSPRNNNSPFNMRKDIEQSHMKQRDHFPKKVSSHFGSELEAEVDCPRDFLSTSSQPQPSRYHLRQPNKHETMSSRHRKSFTKSHIDALSDKTDASEVETNFIQKLHRSHRPKTATGLQTATAPHPKRNIERVGLHVSINDCVCIASSADLGTATDSKTNLTNKNKRHVFTWASRTPAEINESTPQPPPLHQESGSGTQVDTLSSTPQPPGCNCICQPQSQPQSAADYYHMMQGRQDEFGGRDGQQGPDARGGRDGVGGAGAPGYGPGGVGAGGYGAGGVGGAGYGVGGVGAGGYSAAGYGTGAYGTGGYGPGGYGTGGYGAGGYGAGAYGPGGYDTAAYGSGAYGAGGYHAGATGTGSNVLGENMAGSSKDKKDGVYSSRSRKRRKGSLRDWQDPHKLYPDPLAWGGERPFRWEDNLRTTETNALIAVHPQRWMPVGKQQYSHNQGYPSWPDAITNMLMPWSSPMCYDFPQSRQTMTCCPGSQFDSTPACCPVPLRNCYCDNNGVNDSSHPRQTCAC</sequence>
<feature type="region of interest" description="Disordered" evidence="1">
    <location>
        <begin position="157"/>
        <end position="189"/>
    </location>
</feature>
<feature type="compositionally biased region" description="Low complexity" evidence="1">
    <location>
        <begin position="86"/>
        <end position="96"/>
    </location>
</feature>